<comment type="catalytic activity">
    <reaction evidence="1">
        <text>Random endo-hydrolysis of N-acetyl-beta-D-glucosaminide (1-&gt;4)-beta-linkages in chitin and chitodextrins.</text>
        <dbReference type="EC" id="3.2.1.14"/>
    </reaction>
</comment>
<dbReference type="GO" id="GO:0016787">
    <property type="term" value="F:hydrolase activity"/>
    <property type="evidence" value="ECO:0007669"/>
    <property type="project" value="UniProtKB-KW"/>
</dbReference>
<name>A0ABS9RLP0_9FLAO</name>
<dbReference type="InterPro" id="IPR001579">
    <property type="entry name" value="Glyco_hydro_18_chit_AS"/>
</dbReference>
<dbReference type="PROSITE" id="PS51910">
    <property type="entry name" value="GH18_2"/>
    <property type="match status" value="1"/>
</dbReference>
<gene>
    <name evidence="9" type="ORF">MKW35_14625</name>
</gene>
<dbReference type="InterPro" id="IPR029070">
    <property type="entry name" value="Chitinase_insertion_sf"/>
</dbReference>
<evidence type="ECO:0000256" key="1">
    <source>
        <dbReference type="ARBA" id="ARBA00000822"/>
    </source>
</evidence>
<feature type="domain" description="GH18" evidence="8">
    <location>
        <begin position="46"/>
        <end position="389"/>
    </location>
</feature>
<organism evidence="9 10">
    <name type="scientific">Aestuariibaculum lutulentum</name>
    <dbReference type="NCBI Taxonomy" id="2920935"/>
    <lineage>
        <taxon>Bacteria</taxon>
        <taxon>Pseudomonadati</taxon>
        <taxon>Bacteroidota</taxon>
        <taxon>Flavobacteriia</taxon>
        <taxon>Flavobacteriales</taxon>
        <taxon>Flavobacteriaceae</taxon>
    </lineage>
</organism>
<dbReference type="InterPro" id="IPR050314">
    <property type="entry name" value="Glycosyl_Hydrlase_18"/>
</dbReference>
<dbReference type="SUPFAM" id="SSF54556">
    <property type="entry name" value="Chitinase insertion domain"/>
    <property type="match status" value="1"/>
</dbReference>
<evidence type="ECO:0000259" key="8">
    <source>
        <dbReference type="PROSITE" id="PS51910"/>
    </source>
</evidence>
<protein>
    <recommendedName>
        <fullName evidence="2">chitinase</fullName>
        <ecNumber evidence="2">3.2.1.14</ecNumber>
    </recommendedName>
</protein>
<reference evidence="9" key="1">
    <citation type="submission" date="2022-02" db="EMBL/GenBank/DDBJ databases">
        <title>Aestuariibaculum sp., a marine bacterium isolated from sediment in Guangxi.</title>
        <authorList>
            <person name="Ying J."/>
        </authorList>
    </citation>
    <scope>NUCLEOTIDE SEQUENCE</scope>
    <source>
        <strain evidence="9">L182</strain>
    </source>
</reference>
<dbReference type="InterPro" id="IPR011583">
    <property type="entry name" value="Chitinase_II/V-like_cat"/>
</dbReference>
<dbReference type="PANTHER" id="PTHR11177">
    <property type="entry name" value="CHITINASE"/>
    <property type="match status" value="1"/>
</dbReference>
<dbReference type="PANTHER" id="PTHR11177:SF317">
    <property type="entry name" value="CHITINASE 12-RELATED"/>
    <property type="match status" value="1"/>
</dbReference>
<keyword evidence="4" id="KW-0624">Polysaccharide degradation</keyword>
<dbReference type="Gene3D" id="3.10.50.10">
    <property type="match status" value="1"/>
</dbReference>
<evidence type="ECO:0000256" key="4">
    <source>
        <dbReference type="ARBA" id="ARBA00023024"/>
    </source>
</evidence>
<dbReference type="SMART" id="SM00636">
    <property type="entry name" value="Glyco_18"/>
    <property type="match status" value="1"/>
</dbReference>
<dbReference type="CDD" id="cd06548">
    <property type="entry name" value="GH18_chitinase"/>
    <property type="match status" value="1"/>
</dbReference>
<proteinExistence type="inferred from homology"/>
<keyword evidence="5 6" id="KW-0326">Glycosidase</keyword>
<dbReference type="SUPFAM" id="SSF51445">
    <property type="entry name" value="(Trans)glycosidases"/>
    <property type="match status" value="1"/>
</dbReference>
<evidence type="ECO:0000256" key="6">
    <source>
        <dbReference type="RuleBase" id="RU000489"/>
    </source>
</evidence>
<accession>A0ABS9RLP0</accession>
<dbReference type="EMBL" id="JAKVQD010000007">
    <property type="protein sequence ID" value="MCH4553859.1"/>
    <property type="molecule type" value="Genomic_DNA"/>
</dbReference>
<evidence type="ECO:0000256" key="3">
    <source>
        <dbReference type="ARBA" id="ARBA00022801"/>
    </source>
</evidence>
<evidence type="ECO:0000256" key="5">
    <source>
        <dbReference type="ARBA" id="ARBA00023295"/>
    </source>
</evidence>
<dbReference type="Proteomes" id="UP001156141">
    <property type="component" value="Unassembled WGS sequence"/>
</dbReference>
<keyword evidence="3 6" id="KW-0378">Hydrolase</keyword>
<sequence length="389" mass="43954">MLQLNLINTTSKFIKSGVCLLMFSALLNCENKVEKEGKVEAPVENLKLIGYVAGYEDFDPAQVDAKKLTHINYAFANIVQGIPKFELAVDSSKIESLMALKSKKSDLKVLYSVGGWVWSDQFSHVAASESARQIFANGCVSLLKKHGFDGVDLDWEYPGQRGEDNAFRPSDKENFTLLLKTIREALEIQGKTDNKHYLLTIASGADQAYIDHTQLGKAQEYLDFINVMCYDYYHGWHYQTGHHANLNPSYSEKFEGNSGKQAIERHLKAGVPANKLVMGIPFYGRMWEKVNPQNNGLYQSAMSTGMIVPYWDIVEKIKSGHFKELYDESAKASYLWNAKDSVFISWETPKDIEAKAQFIKENGLGGAMFWEYSLDNNQKLLNALFKGME</sequence>
<comment type="similarity">
    <text evidence="7">Belongs to the glycosyl hydrolase 18 family.</text>
</comment>
<comment type="caution">
    <text evidence="9">The sequence shown here is derived from an EMBL/GenBank/DDBJ whole genome shotgun (WGS) entry which is preliminary data.</text>
</comment>
<dbReference type="InterPro" id="IPR001223">
    <property type="entry name" value="Glyco_hydro18_cat"/>
</dbReference>
<evidence type="ECO:0000256" key="7">
    <source>
        <dbReference type="RuleBase" id="RU004453"/>
    </source>
</evidence>
<keyword evidence="4" id="KW-0146">Chitin degradation</keyword>
<dbReference type="InterPro" id="IPR017853">
    <property type="entry name" value="GH"/>
</dbReference>
<dbReference type="Gene3D" id="3.20.20.80">
    <property type="entry name" value="Glycosidases"/>
    <property type="match status" value="1"/>
</dbReference>
<evidence type="ECO:0000313" key="10">
    <source>
        <dbReference type="Proteomes" id="UP001156141"/>
    </source>
</evidence>
<evidence type="ECO:0000256" key="2">
    <source>
        <dbReference type="ARBA" id="ARBA00012729"/>
    </source>
</evidence>
<dbReference type="RefSeq" id="WP_240575034.1">
    <property type="nucleotide sequence ID" value="NZ_CP136709.1"/>
</dbReference>
<keyword evidence="4" id="KW-0119">Carbohydrate metabolism</keyword>
<dbReference type="Pfam" id="PF00704">
    <property type="entry name" value="Glyco_hydro_18"/>
    <property type="match status" value="1"/>
</dbReference>
<dbReference type="PROSITE" id="PS01095">
    <property type="entry name" value="GH18_1"/>
    <property type="match status" value="1"/>
</dbReference>
<dbReference type="EC" id="3.2.1.14" evidence="2"/>
<evidence type="ECO:0000313" key="9">
    <source>
        <dbReference type="EMBL" id="MCH4553859.1"/>
    </source>
</evidence>
<keyword evidence="10" id="KW-1185">Reference proteome</keyword>